<sequence length="773" mass="87922">MTKSKGREYFETDTSSGYPVENNTSSINQPAHVKHSKHGKESVYANSPKLGGSMSEARVESKSKLNNNKVSGYEYRKDYARNFDRNVVQAPIIGPDGIPITAATSNVTNLELLKRHYNSLERMMETRIFREKADDQTKKVIYDVKNILADLILMVETRKTDEQFLRFFKDAKLFSGDLSNDNELKVLLEDWKTTIVKMATGTEGRGIVRSTTQVVTDLKGSESIFRFLSEASKFLQMIVLDKNSQFVDEQREIVFDNFYKVFRVLSSSPAWNDFVLNSKSLSREVKATGEVESKHAASKLNTIKSNDNFNSMFSNFKILIQSFIKDKSVADVDKVFEYGGESFEEIKKNQGYNVFMQDFRNLTIELMENPDLIEDPAYRKAMRDLYAKAETLIVETKESPPLQKFTAESSRLKDGIATDELNSRLWTHFNSLLSDLNTHTAKGNLRMAGQLKMLLVPFLLEEFRTITIPPQSGLTPDRNLGYRIGAVNLSSIELLPENIHFEISHKTNADPYTLSIIDPDTIVWIELTSIRARINALPWEFEKFNFPKIRDRGLANILVDGRGARVGVEVRILKDGLQRKTQILDSYCILDNLSIHLYDCKHTFLYKIFTNLLKKKLKFEVEKAIAQQVAKMVAETDYKMVGKYHVAKQNRLRMKAKLNSRVSEIKQKMAQNKKNIKKESAKKSVESFAKAVLGNRANNSNTGNVASTSTIPTQVTTTRTESMVIPQTLNQPQTATQYVSETTTTNTTEKVFDNDKKVFETQEQTTYVGPSTN</sequence>
<dbReference type="GO" id="GO:0008289">
    <property type="term" value="F:lipid binding"/>
    <property type="evidence" value="ECO:0007669"/>
    <property type="project" value="InterPro"/>
</dbReference>
<dbReference type="EMBL" id="AAFI02000003">
    <property type="protein sequence ID" value="EAL73467.1"/>
    <property type="molecule type" value="Genomic_DNA"/>
</dbReference>
<dbReference type="KEGG" id="ddi:DDB_G0268028"/>
<feature type="compositionally biased region" description="Polar residues" evidence="2">
    <location>
        <begin position="12"/>
        <end position="29"/>
    </location>
</feature>
<feature type="domain" description="HAM1-like N-terminal" evidence="3">
    <location>
        <begin position="289"/>
        <end position="571"/>
    </location>
</feature>
<dbReference type="STRING" id="44689.Q55FN3"/>
<dbReference type="eggNOG" id="ENOG502RE08">
    <property type="taxonomic scope" value="Eukaryota"/>
</dbReference>
<evidence type="ECO:0000259" key="3">
    <source>
        <dbReference type="Pfam" id="PF19343"/>
    </source>
</evidence>
<accession>Q55FN3</accession>
<keyword evidence="5" id="KW-1185">Reference proteome</keyword>
<dbReference type="Pfam" id="PF19343">
    <property type="entry name" value="HAM1_N"/>
    <property type="match status" value="1"/>
</dbReference>
<feature type="compositionally biased region" description="Basic and acidic residues" evidence="2">
    <location>
        <begin position="1"/>
        <end position="10"/>
    </location>
</feature>
<gene>
    <name evidence="4" type="ORF">DDB_G0268028</name>
</gene>
<keyword evidence="1" id="KW-0175">Coiled coil</keyword>
<reference evidence="4 5" key="1">
    <citation type="journal article" date="2005" name="Nature">
        <title>The genome of the social amoeba Dictyostelium discoideum.</title>
        <authorList>
            <consortium name="The Dictyostelium discoideum Sequencing Consortium"/>
            <person name="Eichinger L."/>
            <person name="Pachebat J.A."/>
            <person name="Glockner G."/>
            <person name="Rajandream M.A."/>
            <person name="Sucgang R."/>
            <person name="Berriman M."/>
            <person name="Song J."/>
            <person name="Olsen R."/>
            <person name="Szafranski K."/>
            <person name="Xu Q."/>
            <person name="Tunggal B."/>
            <person name="Kummerfeld S."/>
            <person name="Madera M."/>
            <person name="Konfortov B.A."/>
            <person name="Rivero F."/>
            <person name="Bankier A.T."/>
            <person name="Lehmann R."/>
            <person name="Hamlin N."/>
            <person name="Davies R."/>
            <person name="Gaudet P."/>
            <person name="Fey P."/>
            <person name="Pilcher K."/>
            <person name="Chen G."/>
            <person name="Saunders D."/>
            <person name="Sodergren E."/>
            <person name="Davis P."/>
            <person name="Kerhornou A."/>
            <person name="Nie X."/>
            <person name="Hall N."/>
            <person name="Anjard C."/>
            <person name="Hemphill L."/>
            <person name="Bason N."/>
            <person name="Farbrother P."/>
            <person name="Desany B."/>
            <person name="Just E."/>
            <person name="Morio T."/>
            <person name="Rost R."/>
            <person name="Churcher C."/>
            <person name="Cooper J."/>
            <person name="Haydock S."/>
            <person name="van Driessche N."/>
            <person name="Cronin A."/>
            <person name="Goodhead I."/>
            <person name="Muzny D."/>
            <person name="Mourier T."/>
            <person name="Pain A."/>
            <person name="Lu M."/>
            <person name="Harper D."/>
            <person name="Lindsay R."/>
            <person name="Hauser H."/>
            <person name="James K."/>
            <person name="Quiles M."/>
            <person name="Madan Babu M."/>
            <person name="Saito T."/>
            <person name="Buchrieser C."/>
            <person name="Wardroper A."/>
            <person name="Felder M."/>
            <person name="Thangavelu M."/>
            <person name="Johnson D."/>
            <person name="Knights A."/>
            <person name="Loulseged H."/>
            <person name="Mungall K."/>
            <person name="Oliver K."/>
            <person name="Price C."/>
            <person name="Quail M.A."/>
            <person name="Urushihara H."/>
            <person name="Hernandez J."/>
            <person name="Rabbinowitsch E."/>
            <person name="Steffen D."/>
            <person name="Sanders M."/>
            <person name="Ma J."/>
            <person name="Kohara Y."/>
            <person name="Sharp S."/>
            <person name="Simmonds M."/>
            <person name="Spiegler S."/>
            <person name="Tivey A."/>
            <person name="Sugano S."/>
            <person name="White B."/>
            <person name="Walker D."/>
            <person name="Woodward J."/>
            <person name="Winckler T."/>
            <person name="Tanaka Y."/>
            <person name="Shaulsky G."/>
            <person name="Schleicher M."/>
            <person name="Weinstock G."/>
            <person name="Rosenthal A."/>
            <person name="Cox E.C."/>
            <person name="Chisholm R.L."/>
            <person name="Gibbs R."/>
            <person name="Loomis W.F."/>
            <person name="Platzer M."/>
            <person name="Kay R.R."/>
            <person name="Williams J."/>
            <person name="Dear P.H."/>
            <person name="Noegel A.A."/>
            <person name="Barrell B."/>
            <person name="Kuspa A."/>
        </authorList>
    </citation>
    <scope>NUCLEOTIDE SEQUENCE [LARGE SCALE GENOMIC DNA]</scope>
    <source>
        <strain evidence="4 5">AX4</strain>
    </source>
</reference>
<protein>
    <recommendedName>
        <fullName evidence="3">HAM1-like N-terminal domain-containing protein</fullName>
    </recommendedName>
</protein>
<organism evidence="4 5">
    <name type="scientific">Dictyostelium discoideum</name>
    <name type="common">Social amoeba</name>
    <dbReference type="NCBI Taxonomy" id="44689"/>
    <lineage>
        <taxon>Eukaryota</taxon>
        <taxon>Amoebozoa</taxon>
        <taxon>Evosea</taxon>
        <taxon>Eumycetozoa</taxon>
        <taxon>Dictyostelia</taxon>
        <taxon>Dictyosteliales</taxon>
        <taxon>Dictyosteliaceae</taxon>
        <taxon>Dictyostelium</taxon>
    </lineage>
</organism>
<evidence type="ECO:0000313" key="5">
    <source>
        <dbReference type="Proteomes" id="UP000002195"/>
    </source>
</evidence>
<dbReference type="Gene3D" id="3.15.10.10">
    <property type="entry name" value="Bactericidal permeability-increasing protein, domain 1"/>
    <property type="match status" value="1"/>
</dbReference>
<dbReference type="dictyBase" id="DDB_G0268028"/>
<dbReference type="PhylomeDB" id="Q55FN3"/>
<dbReference type="AlphaFoldDB" id="Q55FN3"/>
<dbReference type="PANTHER" id="PTHR31138:SF1">
    <property type="entry name" value="PDZ DOMAIN-CONTAINING PROTEIN"/>
    <property type="match status" value="1"/>
</dbReference>
<dbReference type="OMA" id="IHFEISH"/>
<proteinExistence type="predicted"/>
<dbReference type="InParanoid" id="Q55FN3"/>
<name>Q55FN3_DICDI</name>
<dbReference type="VEuPathDB" id="AmoebaDB:DDB_G0268028"/>
<comment type="caution">
    <text evidence="4">The sequence shown here is derived from an EMBL/GenBank/DDBJ whole genome shotgun (WGS) entry which is preliminary data.</text>
</comment>
<evidence type="ECO:0000256" key="1">
    <source>
        <dbReference type="SAM" id="Coils"/>
    </source>
</evidence>
<dbReference type="PANTHER" id="PTHR31138">
    <property type="entry name" value="CHROMOSOME 19, WHOLE GENOME SHOTGUN SEQUENCE"/>
    <property type="match status" value="1"/>
</dbReference>
<dbReference type="PaxDb" id="44689-DDB0231577"/>
<dbReference type="SUPFAM" id="SSF55394">
    <property type="entry name" value="Bactericidal permeability-increasing protein, BPI"/>
    <property type="match status" value="1"/>
</dbReference>
<dbReference type="Proteomes" id="UP000002195">
    <property type="component" value="Unassembled WGS sequence"/>
</dbReference>
<dbReference type="RefSeq" id="XP_647500.1">
    <property type="nucleotide sequence ID" value="XM_642408.1"/>
</dbReference>
<dbReference type="InterPro" id="IPR045967">
    <property type="entry name" value="HAM1-like_N"/>
</dbReference>
<evidence type="ECO:0000313" key="4">
    <source>
        <dbReference type="EMBL" id="EAL73467.1"/>
    </source>
</evidence>
<dbReference type="GeneID" id="8616307"/>
<evidence type="ECO:0000256" key="2">
    <source>
        <dbReference type="SAM" id="MobiDB-lite"/>
    </source>
</evidence>
<dbReference type="HOGENOM" id="CLU_361866_0_0_1"/>
<feature type="coiled-coil region" evidence="1">
    <location>
        <begin position="655"/>
        <end position="682"/>
    </location>
</feature>
<dbReference type="InterPro" id="IPR017943">
    <property type="entry name" value="Bactericidal_perm-incr_a/b_dom"/>
</dbReference>
<feature type="region of interest" description="Disordered" evidence="2">
    <location>
        <begin position="1"/>
        <end position="63"/>
    </location>
</feature>